<comment type="similarity">
    <text evidence="2">Belongs to the acyltransferase 3 family.</text>
</comment>
<dbReference type="InterPro" id="IPR002656">
    <property type="entry name" value="Acyl_transf_3_dom"/>
</dbReference>
<feature type="transmembrane region" description="Helical" evidence="7">
    <location>
        <begin position="143"/>
        <end position="162"/>
    </location>
</feature>
<keyword evidence="5 7" id="KW-1133">Transmembrane helix</keyword>
<dbReference type="PANTHER" id="PTHR40074">
    <property type="entry name" value="O-ACETYLTRANSFERASE WECH"/>
    <property type="match status" value="1"/>
</dbReference>
<evidence type="ECO:0000256" key="3">
    <source>
        <dbReference type="ARBA" id="ARBA00022475"/>
    </source>
</evidence>
<sequence>MPSDAPRTTPSEAGSTAAHSTGTARTYLPYLDLARVLAILGVVAIHVVGGGVGSGEVGTAVIALDMALVVAVPVFFMISGALTLDPRAHSRGPGAFLLRRARRIIPALVFWSAFYIIAIRGMVSGRDISLRELAEMIITGHTYTHLYFLFAIAGLYLIAPLVQPFLAPNEKVRTWVLGSAACVWAVGVMAIGQAHEAGLGSSEPVQIGTFTFFLVYLGYFVLGRALVIRPIPRWAAVLGLVSVPAFIAVITWIFITGEQMAEHGRPAVWASVLAPSPVALPVMAYAVTLMASVSSLCRTWRVSERTEKVLRTLGEASFGIYLVHFAVLVILRATVPALDAYVPGPMAVTWCLTVLISAAIALIGRRVPGLRLVL</sequence>
<reference evidence="9 10" key="1">
    <citation type="submission" date="2024-09" db="EMBL/GenBank/DDBJ databases">
        <authorList>
            <person name="Sun Q."/>
            <person name="Mori K."/>
        </authorList>
    </citation>
    <scope>NUCLEOTIDE SEQUENCE [LARGE SCALE GENOMIC DNA]</scope>
    <source>
        <strain evidence="9 10">CICC 10874</strain>
    </source>
</reference>
<feature type="transmembrane region" description="Helical" evidence="7">
    <location>
        <begin position="234"/>
        <end position="255"/>
    </location>
</feature>
<feature type="transmembrane region" description="Helical" evidence="7">
    <location>
        <begin position="174"/>
        <end position="192"/>
    </location>
</feature>
<evidence type="ECO:0000256" key="1">
    <source>
        <dbReference type="ARBA" id="ARBA00004651"/>
    </source>
</evidence>
<accession>A0ABV6RDG7</accession>
<dbReference type="EMBL" id="JBHLSV010000018">
    <property type="protein sequence ID" value="MFC0675029.1"/>
    <property type="molecule type" value="Genomic_DNA"/>
</dbReference>
<dbReference type="RefSeq" id="WP_376981791.1">
    <property type="nucleotide sequence ID" value="NZ_JBHLSV010000018.1"/>
</dbReference>
<keyword evidence="4 7" id="KW-0812">Transmembrane</keyword>
<evidence type="ECO:0000256" key="7">
    <source>
        <dbReference type="SAM" id="Phobius"/>
    </source>
</evidence>
<proteinExistence type="inferred from homology"/>
<evidence type="ECO:0000313" key="10">
    <source>
        <dbReference type="Proteomes" id="UP001589793"/>
    </source>
</evidence>
<gene>
    <name evidence="9" type="ORF">ACFFF6_13770</name>
</gene>
<feature type="transmembrane region" description="Helical" evidence="7">
    <location>
        <begin position="204"/>
        <end position="222"/>
    </location>
</feature>
<evidence type="ECO:0000256" key="2">
    <source>
        <dbReference type="ARBA" id="ARBA00007400"/>
    </source>
</evidence>
<dbReference type="Pfam" id="PF01757">
    <property type="entry name" value="Acyl_transf_3"/>
    <property type="match status" value="1"/>
</dbReference>
<keyword evidence="6 7" id="KW-0472">Membrane</keyword>
<comment type="subcellular location">
    <subcellularLocation>
        <location evidence="1">Cell membrane</location>
        <topology evidence="1">Multi-pass membrane protein</topology>
    </subcellularLocation>
</comment>
<keyword evidence="9" id="KW-0012">Acyltransferase</keyword>
<protein>
    <submittedName>
        <fullName evidence="9">Acyltransferase</fullName>
    </submittedName>
</protein>
<feature type="transmembrane region" description="Helical" evidence="7">
    <location>
        <begin position="318"/>
        <end position="335"/>
    </location>
</feature>
<feature type="transmembrane region" description="Helical" evidence="7">
    <location>
        <begin position="104"/>
        <end position="123"/>
    </location>
</feature>
<name>A0ABV6RDG7_9MICO</name>
<organism evidence="9 10">
    <name type="scientific">Brachybacterium hainanense</name>
    <dbReference type="NCBI Taxonomy" id="1541174"/>
    <lineage>
        <taxon>Bacteria</taxon>
        <taxon>Bacillati</taxon>
        <taxon>Actinomycetota</taxon>
        <taxon>Actinomycetes</taxon>
        <taxon>Micrococcales</taxon>
        <taxon>Dermabacteraceae</taxon>
        <taxon>Brachybacterium</taxon>
    </lineage>
</organism>
<dbReference type="GO" id="GO:0016746">
    <property type="term" value="F:acyltransferase activity"/>
    <property type="evidence" value="ECO:0007669"/>
    <property type="project" value="UniProtKB-KW"/>
</dbReference>
<keyword evidence="3" id="KW-1003">Cell membrane</keyword>
<keyword evidence="10" id="KW-1185">Reference proteome</keyword>
<evidence type="ECO:0000313" key="9">
    <source>
        <dbReference type="EMBL" id="MFC0675029.1"/>
    </source>
</evidence>
<evidence type="ECO:0000256" key="5">
    <source>
        <dbReference type="ARBA" id="ARBA00022989"/>
    </source>
</evidence>
<feature type="transmembrane region" description="Helical" evidence="7">
    <location>
        <begin position="60"/>
        <end position="84"/>
    </location>
</feature>
<evidence type="ECO:0000256" key="6">
    <source>
        <dbReference type="ARBA" id="ARBA00023136"/>
    </source>
</evidence>
<comment type="caution">
    <text evidence="9">The sequence shown here is derived from an EMBL/GenBank/DDBJ whole genome shotgun (WGS) entry which is preliminary data.</text>
</comment>
<feature type="transmembrane region" description="Helical" evidence="7">
    <location>
        <begin position="33"/>
        <end position="54"/>
    </location>
</feature>
<feature type="transmembrane region" description="Helical" evidence="7">
    <location>
        <begin position="347"/>
        <end position="364"/>
    </location>
</feature>
<feature type="transmembrane region" description="Helical" evidence="7">
    <location>
        <begin position="267"/>
        <end position="297"/>
    </location>
</feature>
<dbReference type="PANTHER" id="PTHR40074:SF2">
    <property type="entry name" value="O-ACETYLTRANSFERASE WECH"/>
    <property type="match status" value="1"/>
</dbReference>
<feature type="domain" description="Acyltransferase 3" evidence="8">
    <location>
        <begin position="29"/>
        <end position="361"/>
    </location>
</feature>
<keyword evidence="9" id="KW-0808">Transferase</keyword>
<dbReference type="Proteomes" id="UP001589793">
    <property type="component" value="Unassembled WGS sequence"/>
</dbReference>
<evidence type="ECO:0000259" key="8">
    <source>
        <dbReference type="Pfam" id="PF01757"/>
    </source>
</evidence>
<evidence type="ECO:0000256" key="4">
    <source>
        <dbReference type="ARBA" id="ARBA00022692"/>
    </source>
</evidence>